<reference evidence="2" key="1">
    <citation type="journal article" date="2015" name="Genome Biol. Evol.">
        <title>Organellar Genomes of White Spruce (Picea glauca): Assembly and Annotation.</title>
        <authorList>
            <person name="Jackman S.D."/>
            <person name="Warren R.L."/>
            <person name="Gibb E.A."/>
            <person name="Vandervalk B.P."/>
            <person name="Mohamadi H."/>
            <person name="Chu J."/>
            <person name="Raymond A."/>
            <person name="Pleasance S."/>
            <person name="Coope R."/>
            <person name="Wildung M.R."/>
            <person name="Ritland C.E."/>
            <person name="Bousquet J."/>
            <person name="Jones S.J."/>
            <person name="Bohlmann J."/>
            <person name="Birol I."/>
        </authorList>
    </citation>
    <scope>NUCLEOTIDE SEQUENCE [LARGE SCALE GENOMIC DNA]</scope>
    <source>
        <tissue evidence="2">Flushing bud</tissue>
    </source>
</reference>
<dbReference type="EMBL" id="LKAM01000027">
    <property type="protein sequence ID" value="KUM45141.1"/>
    <property type="molecule type" value="Genomic_DNA"/>
</dbReference>
<dbReference type="EMBL" id="LKAM01000001">
    <property type="protein sequence ID" value="KUM51063.1"/>
    <property type="molecule type" value="Genomic_DNA"/>
</dbReference>
<accession>A0A101LTN2</accession>
<organism evidence="2">
    <name type="scientific">Picea glauca</name>
    <name type="common">White spruce</name>
    <name type="synonym">Pinus glauca</name>
    <dbReference type="NCBI Taxonomy" id="3330"/>
    <lineage>
        <taxon>Eukaryota</taxon>
        <taxon>Viridiplantae</taxon>
        <taxon>Streptophyta</taxon>
        <taxon>Embryophyta</taxon>
        <taxon>Tracheophyta</taxon>
        <taxon>Spermatophyta</taxon>
        <taxon>Pinopsida</taxon>
        <taxon>Pinidae</taxon>
        <taxon>Conifers I</taxon>
        <taxon>Pinales</taxon>
        <taxon>Pinaceae</taxon>
        <taxon>Picea</taxon>
    </lineage>
</organism>
<evidence type="ECO:0000313" key="1">
    <source>
        <dbReference type="EMBL" id="KUM45141.1"/>
    </source>
</evidence>
<sequence>MLPIYLYYYLLSYPPREDLDTRLPYTRNFNESLLREVPLLTPSLRSWYQNGWVQTTSALPFSLTYVLKTCPRPSSILK</sequence>
<dbReference type="EMBL" id="LKAM01000027">
    <property type="protein sequence ID" value="KUM45152.1"/>
    <property type="molecule type" value="Genomic_DNA"/>
</dbReference>
<protein>
    <submittedName>
        <fullName evidence="2">Uncharacterized protein</fullName>
    </submittedName>
</protein>
<keyword evidence="2" id="KW-0496">Mitochondrion</keyword>
<gene>
    <name evidence="1" type="ORF">ABT39_MTgene3614</name>
    <name evidence="2" type="ORF">ABT39_MTgene3625</name>
    <name evidence="3" type="ORF">ABT39_MTgene909</name>
</gene>
<proteinExistence type="predicted"/>
<geneLocation type="mitochondrion" evidence="2"/>
<evidence type="ECO:0000313" key="3">
    <source>
        <dbReference type="EMBL" id="KUM51063.1"/>
    </source>
</evidence>
<name>A0A101LTN2_PICGL</name>
<comment type="caution">
    <text evidence="2">The sequence shown here is derived from an EMBL/GenBank/DDBJ whole genome shotgun (WGS) entry which is preliminary data.</text>
</comment>
<dbReference type="AlphaFoldDB" id="A0A101LTN2"/>
<evidence type="ECO:0000313" key="2">
    <source>
        <dbReference type="EMBL" id="KUM45152.1"/>
    </source>
</evidence>